<dbReference type="GO" id="GO:0097320">
    <property type="term" value="P:plasma membrane tubulation"/>
    <property type="evidence" value="ECO:0007669"/>
    <property type="project" value="TreeGrafter"/>
</dbReference>
<gene>
    <name evidence="5" type="ORF">CLF_109395</name>
</gene>
<protein>
    <submittedName>
        <fullName evidence="5">Antigen EM13</fullName>
    </submittedName>
</protein>
<dbReference type="PROSITE" id="PS51741">
    <property type="entry name" value="F_BAR"/>
    <property type="match status" value="1"/>
</dbReference>
<dbReference type="Gene3D" id="1.20.1270.60">
    <property type="entry name" value="Arfaptin homology (AH) domain/BAR domain"/>
    <property type="match status" value="1"/>
</dbReference>
<dbReference type="PANTHER" id="PTHR23065:SF11">
    <property type="entry name" value="SYNDAPIN, ISOFORM C"/>
    <property type="match status" value="1"/>
</dbReference>
<dbReference type="GO" id="GO:0030100">
    <property type="term" value="P:regulation of endocytosis"/>
    <property type="evidence" value="ECO:0007669"/>
    <property type="project" value="TreeGrafter"/>
</dbReference>
<evidence type="ECO:0000256" key="1">
    <source>
        <dbReference type="ARBA" id="ARBA00004184"/>
    </source>
</evidence>
<evidence type="ECO:0000259" key="4">
    <source>
        <dbReference type="PROSITE" id="PS51741"/>
    </source>
</evidence>
<dbReference type="GO" id="GO:0005768">
    <property type="term" value="C:endosome"/>
    <property type="evidence" value="ECO:0007669"/>
    <property type="project" value="TreeGrafter"/>
</dbReference>
<feature type="coiled-coil region" evidence="3">
    <location>
        <begin position="189"/>
        <end position="220"/>
    </location>
</feature>
<dbReference type="GO" id="GO:0005543">
    <property type="term" value="F:phospholipid binding"/>
    <property type="evidence" value="ECO:0007669"/>
    <property type="project" value="TreeGrafter"/>
</dbReference>
<evidence type="ECO:0000256" key="2">
    <source>
        <dbReference type="PROSITE-ProRule" id="PRU01077"/>
    </source>
</evidence>
<dbReference type="PANTHER" id="PTHR23065">
    <property type="entry name" value="PROLINE-SERINE-THREONINE PHOSPHATASE INTERACTING PROTEIN 1"/>
    <property type="match status" value="1"/>
</dbReference>
<dbReference type="EMBL" id="DF143407">
    <property type="protein sequence ID" value="GAA53041.1"/>
    <property type="molecule type" value="Genomic_DNA"/>
</dbReference>
<accession>G7YJA8</accession>
<dbReference type="SUPFAM" id="SSF103657">
    <property type="entry name" value="BAR/IMD domain-like"/>
    <property type="match status" value="1"/>
</dbReference>
<dbReference type="CDD" id="cd07655">
    <property type="entry name" value="F-BAR_PACSIN"/>
    <property type="match status" value="1"/>
</dbReference>
<evidence type="ECO:0000313" key="5">
    <source>
        <dbReference type="EMBL" id="GAA53041.1"/>
    </source>
</evidence>
<proteinExistence type="predicted"/>
<sequence>MVGSVDLEGTELSTVPSFWECREYQRTVRRVETSNKLCNELAQMIQERAEVERAYAANLKRWSSKWLSFLDSGLEYGSGASAWKGLCVEADAVSNAHKSVQTQLIDELLTGLKHWQKEHFHKTPLPPHGLKEAKLFEQDFEQAQKPWAKRLRKVYNGKKEYHQACKMERSLQVQVQNAKNDPSGTPEQLKKMQDKLKKAEKEVERTRSNYTNALNDLDAESPRYLEEMTKVFNRTQEFERERLTYFKCLFMNMQQALNVTLKVNFKTIYTELEQSISLCDIDYDLNLWSSKHGVDMPASFPKFEEYSPELNTISGKKRSQLSETNNAVTLTAINPVISSPASAPNETTCWEFATKFASHKGDSQADWRLSSDNRALPNVCQQQDRTGSICDQSMPPGFCFAFVFKDEGDIVDILQIEGFSSPMVSKLRFRRPSSAHLSISSVTNLNKNEENGYSYRKLPFIIIITIQLILSEAIERQVIGETDDTSCEERIRHCKLREDYVLGEYCTRAAVTPAAGCRYGQKGPIHVRTADRADYLRNLKPSTDWPKVWTKRPIIIQLPPNAGWCLAICGMQSTPKIEATATGKKSWMIGFSGYTSSSYTYNVIKPDFAVILKVVNAQFDLRLRKWSSCNGIKAHRQRPTAADFCCRSLAVFIQCYVETAKLLSHTALSRMPINFGYMRHISTDRTLHFPLMNVIQSVDTRNVVPNLLDMNADITLVNAQTDWDKIVRMDFLAIYCGDTDDRVGAIRLSEAYFAGASALDTSTNYFRPRLIGRHFLIEKDYISLHWLRSLRDVDGQSAS</sequence>
<evidence type="ECO:0000313" key="6">
    <source>
        <dbReference type="Proteomes" id="UP000008909"/>
    </source>
</evidence>
<organism evidence="5 6">
    <name type="scientific">Clonorchis sinensis</name>
    <name type="common">Chinese liver fluke</name>
    <dbReference type="NCBI Taxonomy" id="79923"/>
    <lineage>
        <taxon>Eukaryota</taxon>
        <taxon>Metazoa</taxon>
        <taxon>Spiralia</taxon>
        <taxon>Lophotrochozoa</taxon>
        <taxon>Platyhelminthes</taxon>
        <taxon>Trematoda</taxon>
        <taxon>Digenea</taxon>
        <taxon>Opisthorchiida</taxon>
        <taxon>Opisthorchiata</taxon>
        <taxon>Opisthorchiidae</taxon>
        <taxon>Clonorchis</taxon>
    </lineage>
</organism>
<dbReference type="InterPro" id="IPR027267">
    <property type="entry name" value="AH/BAR_dom_sf"/>
</dbReference>
<reference key="2">
    <citation type="submission" date="2011-10" db="EMBL/GenBank/DDBJ databases">
        <title>The genome and transcriptome sequence of Clonorchis sinensis provide insights into the carcinogenic liver fluke.</title>
        <authorList>
            <person name="Wang X."/>
            <person name="Huang Y."/>
            <person name="Chen W."/>
            <person name="Liu H."/>
            <person name="Guo L."/>
            <person name="Chen Y."/>
            <person name="Luo F."/>
            <person name="Zhou W."/>
            <person name="Sun J."/>
            <person name="Mao Q."/>
            <person name="Liang P."/>
            <person name="Zhou C."/>
            <person name="Tian Y."/>
            <person name="Men J."/>
            <person name="Lv X."/>
            <person name="Huang L."/>
            <person name="Zhou J."/>
            <person name="Hu Y."/>
            <person name="Li R."/>
            <person name="Zhang F."/>
            <person name="Lei H."/>
            <person name="Li X."/>
            <person name="Hu X."/>
            <person name="Liang C."/>
            <person name="Xu J."/>
            <person name="Wu Z."/>
            <person name="Yu X."/>
        </authorList>
    </citation>
    <scope>NUCLEOTIDE SEQUENCE</scope>
    <source>
        <strain>Henan</strain>
    </source>
</reference>
<dbReference type="Pfam" id="PF00611">
    <property type="entry name" value="FCH"/>
    <property type="match status" value="1"/>
</dbReference>
<dbReference type="GO" id="GO:0007010">
    <property type="term" value="P:cytoskeleton organization"/>
    <property type="evidence" value="ECO:0007669"/>
    <property type="project" value="TreeGrafter"/>
</dbReference>
<dbReference type="InterPro" id="IPR031160">
    <property type="entry name" value="F_BAR_dom"/>
</dbReference>
<feature type="domain" description="F-BAR" evidence="4">
    <location>
        <begin position="10"/>
        <end position="284"/>
    </location>
</feature>
<dbReference type="GO" id="GO:0005886">
    <property type="term" value="C:plasma membrane"/>
    <property type="evidence" value="ECO:0007669"/>
    <property type="project" value="TreeGrafter"/>
</dbReference>
<dbReference type="InterPro" id="IPR001060">
    <property type="entry name" value="FCH_dom"/>
</dbReference>
<dbReference type="Proteomes" id="UP000008909">
    <property type="component" value="Unassembled WGS sequence"/>
</dbReference>
<evidence type="ECO:0000256" key="3">
    <source>
        <dbReference type="SAM" id="Coils"/>
    </source>
</evidence>
<keyword evidence="2 3" id="KW-0175">Coiled coil</keyword>
<dbReference type="SMART" id="SM00055">
    <property type="entry name" value="FCH"/>
    <property type="match status" value="1"/>
</dbReference>
<dbReference type="AlphaFoldDB" id="G7YJA8"/>
<keyword evidence="6" id="KW-1185">Reference proteome</keyword>
<reference evidence="5" key="1">
    <citation type="journal article" date="2011" name="Genome Biol.">
        <title>The draft genome of the carcinogenic human liver fluke Clonorchis sinensis.</title>
        <authorList>
            <person name="Wang X."/>
            <person name="Chen W."/>
            <person name="Huang Y."/>
            <person name="Sun J."/>
            <person name="Men J."/>
            <person name="Liu H."/>
            <person name="Luo F."/>
            <person name="Guo L."/>
            <person name="Lv X."/>
            <person name="Deng C."/>
            <person name="Zhou C."/>
            <person name="Fan Y."/>
            <person name="Li X."/>
            <person name="Huang L."/>
            <person name="Hu Y."/>
            <person name="Liang C."/>
            <person name="Hu X."/>
            <person name="Xu J."/>
            <person name="Yu X."/>
        </authorList>
    </citation>
    <scope>NUCLEOTIDE SEQUENCE [LARGE SCALE GENOMIC DNA]</scope>
    <source>
        <strain evidence="5">Henan</strain>
    </source>
</reference>
<dbReference type="FunFam" id="1.20.1270.60:FF:000009">
    <property type="entry name" value="Protein kinase C and casein kinase substrate in neurons 2"/>
    <property type="match status" value="1"/>
</dbReference>
<name>G7YJA8_CLOSI</name>
<comment type="subcellular location">
    <subcellularLocation>
        <location evidence="1">Endomembrane system</location>
        <topology evidence="1">Peripheral membrane protein</topology>
    </subcellularLocation>
</comment>